<dbReference type="Proteomes" id="UP000189299">
    <property type="component" value="Unassembled WGS sequence"/>
</dbReference>
<comment type="caution">
    <text evidence="1">The sequence shown here is derived from an EMBL/GenBank/DDBJ whole genome shotgun (WGS) entry which is preliminary data.</text>
</comment>
<name>A0A1V2UI65_ENTMU</name>
<dbReference type="AlphaFoldDB" id="A0A1V2UI65"/>
<reference evidence="1 2" key="1">
    <citation type="submission" date="2016-12" db="EMBL/GenBank/DDBJ databases">
        <authorList>
            <person name="Song W.-J."/>
            <person name="Kurnit D.M."/>
        </authorList>
    </citation>
    <scope>NUCLEOTIDE SEQUENCE [LARGE SCALE GENOMIC DNA]</scope>
    <source>
        <strain evidence="1 2">CGB1038-1_S1</strain>
    </source>
</reference>
<accession>A0A1V2UI65</accession>
<dbReference type="RefSeq" id="WP_077151587.1">
    <property type="nucleotide sequence ID" value="NZ_CABMMO010000007.1"/>
</dbReference>
<gene>
    <name evidence="1" type="ORF">BTN92_08280</name>
</gene>
<protein>
    <submittedName>
        <fullName evidence="1">Uncharacterized protein</fullName>
    </submittedName>
</protein>
<proteinExistence type="predicted"/>
<dbReference type="EMBL" id="MSTR01000007">
    <property type="protein sequence ID" value="ONN43057.1"/>
    <property type="molecule type" value="Genomic_DNA"/>
</dbReference>
<sequence length="97" mass="11729">MDINFDYLGLIKEIAKYKKDEEYDILGIVHDQLAAVNLEQIKNNRRCWAKLRHYYAFYIDRTKLRQTAYMKLLFWECIKGVKVHLIELERQGYCHGD</sequence>
<evidence type="ECO:0000313" key="2">
    <source>
        <dbReference type="Proteomes" id="UP000189299"/>
    </source>
</evidence>
<organism evidence="1 2">
    <name type="scientific">Enterococcus mundtii</name>
    <dbReference type="NCBI Taxonomy" id="53346"/>
    <lineage>
        <taxon>Bacteria</taxon>
        <taxon>Bacillati</taxon>
        <taxon>Bacillota</taxon>
        <taxon>Bacilli</taxon>
        <taxon>Lactobacillales</taxon>
        <taxon>Enterococcaceae</taxon>
        <taxon>Enterococcus</taxon>
    </lineage>
</organism>
<evidence type="ECO:0000313" key="1">
    <source>
        <dbReference type="EMBL" id="ONN43057.1"/>
    </source>
</evidence>